<feature type="domain" description="Thiamine pyrophosphate enzyme central" evidence="4">
    <location>
        <begin position="219"/>
        <end position="353"/>
    </location>
</feature>
<evidence type="ECO:0000256" key="2">
    <source>
        <dbReference type="ARBA" id="ARBA00023052"/>
    </source>
</evidence>
<keyword evidence="2 3" id="KW-0786">Thiamine pyrophosphate</keyword>
<organism evidence="7 8">
    <name type="scientific">Sphaerochaeta associata</name>
    <dbReference type="NCBI Taxonomy" id="1129264"/>
    <lineage>
        <taxon>Bacteria</taxon>
        <taxon>Pseudomonadati</taxon>
        <taxon>Spirochaetota</taxon>
        <taxon>Spirochaetia</taxon>
        <taxon>Spirochaetales</taxon>
        <taxon>Sphaerochaetaceae</taxon>
        <taxon>Sphaerochaeta</taxon>
    </lineage>
</organism>
<dbReference type="RefSeq" id="WP_244773366.1">
    <property type="nucleotide sequence ID" value="NZ_CP094929.1"/>
</dbReference>
<dbReference type="Gene3D" id="3.40.50.970">
    <property type="match status" value="2"/>
</dbReference>
<comment type="similarity">
    <text evidence="1 3">Belongs to the TPP enzyme family.</text>
</comment>
<dbReference type="InterPro" id="IPR012000">
    <property type="entry name" value="Thiamin_PyroP_enz_cen_dom"/>
</dbReference>
<evidence type="ECO:0000313" key="7">
    <source>
        <dbReference type="EMBL" id="UOM51715.1"/>
    </source>
</evidence>
<dbReference type="InterPro" id="IPR045229">
    <property type="entry name" value="TPP_enz"/>
</dbReference>
<keyword evidence="8" id="KW-1185">Reference proteome</keyword>
<evidence type="ECO:0000259" key="6">
    <source>
        <dbReference type="Pfam" id="PF02776"/>
    </source>
</evidence>
<dbReference type="InterPro" id="IPR012001">
    <property type="entry name" value="Thiamin_PyroP_enz_TPP-bd_dom"/>
</dbReference>
<dbReference type="SUPFAM" id="SSF52518">
    <property type="entry name" value="Thiamin diphosphate-binding fold (THDP-binding)"/>
    <property type="match status" value="2"/>
</dbReference>
<accession>A0ABY4DCE0</accession>
<name>A0ABY4DCE0_9SPIR</name>
<dbReference type="NCBIfam" id="TIGR04377">
    <property type="entry name" value="myo_inos_iolD"/>
    <property type="match status" value="1"/>
</dbReference>
<sequence>MATIRLTMAQALLRFLDNQYIWFDGEESKFVEGVFGIFGHGCVVGIGEALADEQNGLPFYQAKNEQGAVHAATAFAKEHNRRKIMAVTSSIGPGALNMVVGAGTATANHIPVLLLPGDVFASRQPDPVLQQIETPVDYTNTANDAFRSVSRYWDRVNRPEQLMSAMLNAMRTLTDPADTGAVTIALPQDVQGMAYDYPLEFFAKRVHYIERRIPTKSQLDRLAKLLSKATKPLVICGGGVRYSEAGDALAAFCQRFAIPFAETQAGKGTVLWDNPFNLSGIGTTGSQAANRLAKVSDLIIGVGTRFGDFTTCSKWLFQNPACEFVSINVASFDAYKLNSLPIVADAKLTLEALLSQPQLSGYTSSWGRAIETERNLWKEEVDRLYQEVVPSSLSQARVLGELNDRLLPPSAIVVSGSGSIPSDMQRVWRTRVRGTYHMEYAFSCMGYEVAAALGAKIAHPDREVVTIIGDGAYTMLHTELLTSIQEGRKIIVVVLDNAGFHCIDNLQNSQGIVHYGNEWRRREDETGRLTGSSLSVDYALNAQSWGAVGLRADTIEELEQAVKQALAEKVSTLIHCHVAPKSMTKGYDSWWRVGTAEVSNNPKVVEAWTELQSEIAKTRQF</sequence>
<dbReference type="Gene3D" id="3.40.50.1220">
    <property type="entry name" value="TPP-binding domain"/>
    <property type="match status" value="1"/>
</dbReference>
<protein>
    <submittedName>
        <fullName evidence="7">3D-(3,5/4)-trihydroxycyclohexane-1,2-dione acylhydrolase (Decyclizing)</fullName>
        <ecNumber evidence="7">3.7.1.22</ecNumber>
    </submittedName>
</protein>
<dbReference type="Pfam" id="PF00205">
    <property type="entry name" value="TPP_enzyme_M"/>
    <property type="match status" value="1"/>
</dbReference>
<dbReference type="EMBL" id="CP094929">
    <property type="protein sequence ID" value="UOM51715.1"/>
    <property type="molecule type" value="Genomic_DNA"/>
</dbReference>
<dbReference type="CDD" id="cd07035">
    <property type="entry name" value="TPP_PYR_POX_like"/>
    <property type="match status" value="1"/>
</dbReference>
<dbReference type="Proteomes" id="UP000829708">
    <property type="component" value="Chromosome"/>
</dbReference>
<evidence type="ECO:0000256" key="1">
    <source>
        <dbReference type="ARBA" id="ARBA00007812"/>
    </source>
</evidence>
<dbReference type="PROSITE" id="PS00187">
    <property type="entry name" value="TPP_ENZYMES"/>
    <property type="match status" value="1"/>
</dbReference>
<evidence type="ECO:0000313" key="8">
    <source>
        <dbReference type="Proteomes" id="UP000829708"/>
    </source>
</evidence>
<dbReference type="GO" id="GO:0102481">
    <property type="term" value="F:3D-(3,5/4)-trihydroxycyclohexane-1,2-dione hydrolase activity"/>
    <property type="evidence" value="ECO:0007669"/>
    <property type="project" value="UniProtKB-EC"/>
</dbReference>
<dbReference type="Pfam" id="PF02775">
    <property type="entry name" value="TPP_enzyme_C"/>
    <property type="match status" value="1"/>
</dbReference>
<dbReference type="InterPro" id="IPR030817">
    <property type="entry name" value="Myo_inos_IolD"/>
</dbReference>
<feature type="domain" description="Thiamine pyrophosphate enzyme TPP-binding" evidence="5">
    <location>
        <begin position="417"/>
        <end position="576"/>
    </location>
</feature>
<reference evidence="8" key="1">
    <citation type="journal article" date="2024" name="J Bioinform Genom">
        <title>Complete genome sequence of the type strain bacterium Sphaerochaeta associata GLS2t (VKM B-2742)t.</title>
        <authorList>
            <person name="Troshina O.Y."/>
            <person name="Tepeeva A.N."/>
            <person name="Arzamasceva V.O."/>
            <person name="Whitman W.B."/>
            <person name="Varghese N."/>
            <person name="Shapiro N."/>
            <person name="Woyke T."/>
            <person name="Kripides N.C."/>
            <person name="Vasilenko O.V."/>
        </authorList>
    </citation>
    <scope>NUCLEOTIDE SEQUENCE [LARGE SCALE GENOMIC DNA]</scope>
    <source>
        <strain evidence="8">GLS2T</strain>
    </source>
</reference>
<keyword evidence="7" id="KW-0378">Hydrolase</keyword>
<evidence type="ECO:0000259" key="5">
    <source>
        <dbReference type="Pfam" id="PF02775"/>
    </source>
</evidence>
<dbReference type="InterPro" id="IPR029035">
    <property type="entry name" value="DHS-like_NAD/FAD-binding_dom"/>
</dbReference>
<dbReference type="Pfam" id="PF02776">
    <property type="entry name" value="TPP_enzyme_N"/>
    <property type="match status" value="1"/>
</dbReference>
<evidence type="ECO:0000256" key="3">
    <source>
        <dbReference type="RuleBase" id="RU362132"/>
    </source>
</evidence>
<feature type="domain" description="Thiamine pyrophosphate enzyme N-terminal TPP-binding" evidence="6">
    <location>
        <begin position="31"/>
        <end position="130"/>
    </location>
</feature>
<dbReference type="SUPFAM" id="SSF52467">
    <property type="entry name" value="DHS-like NAD/FAD-binding domain"/>
    <property type="match status" value="1"/>
</dbReference>
<evidence type="ECO:0000259" key="4">
    <source>
        <dbReference type="Pfam" id="PF00205"/>
    </source>
</evidence>
<dbReference type="InterPro" id="IPR000399">
    <property type="entry name" value="TPP-bd_CS"/>
</dbReference>
<dbReference type="PANTHER" id="PTHR18968:SF9">
    <property type="entry name" value="3D-(3,5_4)-TRIHYDROXYCYCLOHEXANE-1,2-DIONE HYDROLASE"/>
    <property type="match status" value="1"/>
</dbReference>
<proteinExistence type="inferred from homology"/>
<dbReference type="InterPro" id="IPR029061">
    <property type="entry name" value="THDP-binding"/>
</dbReference>
<gene>
    <name evidence="7" type="primary">iolD</name>
    <name evidence="7" type="ORF">MUG09_02850</name>
</gene>
<dbReference type="PANTHER" id="PTHR18968">
    <property type="entry name" value="THIAMINE PYROPHOSPHATE ENZYMES"/>
    <property type="match status" value="1"/>
</dbReference>
<dbReference type="EC" id="3.7.1.22" evidence="7"/>
<dbReference type="InterPro" id="IPR011766">
    <property type="entry name" value="TPP_enzyme_TPP-bd"/>
</dbReference>